<evidence type="ECO:0000256" key="1">
    <source>
        <dbReference type="ARBA" id="ARBA00038310"/>
    </source>
</evidence>
<evidence type="ECO:0000313" key="3">
    <source>
        <dbReference type="EMBL" id="MBS3649847.1"/>
    </source>
</evidence>
<keyword evidence="4" id="KW-1185">Reference proteome</keyword>
<dbReference type="Proteomes" id="UP000680348">
    <property type="component" value="Unassembled WGS sequence"/>
</dbReference>
<name>A0A942I2K9_9HYPH</name>
<dbReference type="AlphaFoldDB" id="A0A942I2K9"/>
<evidence type="ECO:0000259" key="2">
    <source>
        <dbReference type="Pfam" id="PF04909"/>
    </source>
</evidence>
<evidence type="ECO:0000313" key="4">
    <source>
        <dbReference type="Proteomes" id="UP000680348"/>
    </source>
</evidence>
<dbReference type="InterPro" id="IPR032466">
    <property type="entry name" value="Metal_Hydrolase"/>
</dbReference>
<dbReference type="SUPFAM" id="SSF51556">
    <property type="entry name" value="Metallo-dependent hydrolases"/>
    <property type="match status" value="1"/>
</dbReference>
<dbReference type="GO" id="GO:0016787">
    <property type="term" value="F:hydrolase activity"/>
    <property type="evidence" value="ECO:0007669"/>
    <property type="project" value="InterPro"/>
</dbReference>
<dbReference type="Pfam" id="PF04909">
    <property type="entry name" value="Amidohydro_2"/>
    <property type="match status" value="1"/>
</dbReference>
<feature type="domain" description="Amidohydrolase-related" evidence="2">
    <location>
        <begin position="6"/>
        <end position="294"/>
    </location>
</feature>
<comment type="similarity">
    <text evidence="1">Belongs to the metallo-dependent hydrolases superfamily.</text>
</comment>
<dbReference type="RefSeq" id="WP_188255401.1">
    <property type="nucleotide sequence ID" value="NZ_JABVCF010000007.1"/>
</dbReference>
<reference evidence="3" key="1">
    <citation type="submission" date="2021-04" db="EMBL/GenBank/DDBJ databases">
        <title>Pseudaminobacter soli sp. nov., isolated from paddy soil contaminated by heavy metals.</title>
        <authorList>
            <person name="Zhang K."/>
        </authorList>
    </citation>
    <scope>NUCLEOTIDE SEQUENCE</scope>
    <source>
        <strain evidence="3">19-2017</strain>
    </source>
</reference>
<dbReference type="PANTHER" id="PTHR43569:SF1">
    <property type="entry name" value="BLL3371 PROTEIN"/>
    <property type="match status" value="1"/>
</dbReference>
<sequence>MTGKVIDSHFHIWRQQDLPWLSGPMVPRIFGPYEPIRRDYPIEEFLADQNGSGVTKTVYVQTNWAKEDFEKEVAWVQRTAEETGWPHAIVGYADMTADDVRPQFDRLKQYPLLRGVRMQFHWHETPQFRFAASADQVIDPKVRRNVARLKDYGLSFDLQLFPGQMKDGLALVGENPGTDFVLTHTGMLTDMRADTVERWREGLSTLAAAPNLYAKLSGLGTFAHRNDPVLIGFIYDSAIAILGSERLMFGSNFPIEKLWTDHASMIAGHRSAAARHGRRAEADIFWNTAEKVYRPV</sequence>
<proteinExistence type="inferred from homology"/>
<dbReference type="Gene3D" id="3.20.20.140">
    <property type="entry name" value="Metal-dependent hydrolases"/>
    <property type="match status" value="1"/>
</dbReference>
<dbReference type="InterPro" id="IPR006680">
    <property type="entry name" value="Amidohydro-rel"/>
</dbReference>
<gene>
    <name evidence="3" type="ORF">KEU06_14640</name>
</gene>
<dbReference type="PANTHER" id="PTHR43569">
    <property type="entry name" value="AMIDOHYDROLASE"/>
    <property type="match status" value="1"/>
</dbReference>
<dbReference type="InterPro" id="IPR052350">
    <property type="entry name" value="Metallo-dep_Lactonases"/>
</dbReference>
<comment type="caution">
    <text evidence="3">The sequence shown here is derived from an EMBL/GenBank/DDBJ whole genome shotgun (WGS) entry which is preliminary data.</text>
</comment>
<accession>A0A942I2K9</accession>
<organism evidence="3 4">
    <name type="scientific">Pseudaminobacter soli</name>
    <name type="common">ex Zhang et al. 2022</name>
    <dbReference type="NCBI Taxonomy" id="2831468"/>
    <lineage>
        <taxon>Bacteria</taxon>
        <taxon>Pseudomonadati</taxon>
        <taxon>Pseudomonadota</taxon>
        <taxon>Alphaproteobacteria</taxon>
        <taxon>Hyphomicrobiales</taxon>
        <taxon>Phyllobacteriaceae</taxon>
        <taxon>Pseudaminobacter</taxon>
    </lineage>
</organism>
<dbReference type="EMBL" id="JAGWCR010000007">
    <property type="protein sequence ID" value="MBS3649847.1"/>
    <property type="molecule type" value="Genomic_DNA"/>
</dbReference>
<protein>
    <submittedName>
        <fullName evidence="3">Amidohydrolase</fullName>
    </submittedName>
</protein>